<protein>
    <recommendedName>
        <fullName evidence="2">Fibronectin type-III domain-containing protein</fullName>
    </recommendedName>
</protein>
<dbReference type="PROSITE" id="PS50853">
    <property type="entry name" value="FN3"/>
    <property type="match status" value="1"/>
</dbReference>
<evidence type="ECO:0000256" key="1">
    <source>
        <dbReference type="SAM" id="MobiDB-lite"/>
    </source>
</evidence>
<comment type="caution">
    <text evidence="3">The sequence shown here is derived from an EMBL/GenBank/DDBJ whole genome shotgun (WGS) entry which is preliminary data.</text>
</comment>
<sequence length="194" mass="19717">MPALYRWQVLLAGTAAALTVGSGVAAYASWNVTATSPTFRVHAVQLPRVPRPVAEVTRAGLRIRWTPVEPASGYVVTRHAGGRSEVACTVAAGLRTCMDLRAPKGYPVSYTVATAFGRHWVGTPSEPSVPVPLPPPGRTPATTAPGSTPQPPPPPSALPIEPALTASAPTPPPSGPSASPPAPTPTESGGAGTT</sequence>
<evidence type="ECO:0000259" key="2">
    <source>
        <dbReference type="PROSITE" id="PS50853"/>
    </source>
</evidence>
<reference evidence="3" key="1">
    <citation type="submission" date="2021-03" db="EMBL/GenBank/DDBJ databases">
        <title>Whole genome shotgun sequence of Actinoplanes consettensis NBRC 14913.</title>
        <authorList>
            <person name="Komaki H."/>
            <person name="Tamura T."/>
        </authorList>
    </citation>
    <scope>NUCLEOTIDE SEQUENCE</scope>
    <source>
        <strain evidence="3">NBRC 14913</strain>
    </source>
</reference>
<dbReference type="AlphaFoldDB" id="A0A919SVI6"/>
<dbReference type="Proteomes" id="UP000680865">
    <property type="component" value="Unassembled WGS sequence"/>
</dbReference>
<feature type="compositionally biased region" description="Pro residues" evidence="1">
    <location>
        <begin position="148"/>
        <end position="157"/>
    </location>
</feature>
<organism evidence="3 4">
    <name type="scientific">Winogradskya consettensis</name>
    <dbReference type="NCBI Taxonomy" id="113560"/>
    <lineage>
        <taxon>Bacteria</taxon>
        <taxon>Bacillati</taxon>
        <taxon>Actinomycetota</taxon>
        <taxon>Actinomycetes</taxon>
        <taxon>Micromonosporales</taxon>
        <taxon>Micromonosporaceae</taxon>
        <taxon>Winogradskya</taxon>
    </lineage>
</organism>
<dbReference type="EMBL" id="BOQP01000035">
    <property type="protein sequence ID" value="GIM78764.1"/>
    <property type="molecule type" value="Genomic_DNA"/>
</dbReference>
<keyword evidence="4" id="KW-1185">Reference proteome</keyword>
<dbReference type="RefSeq" id="WP_213000740.1">
    <property type="nucleotide sequence ID" value="NZ_BAAATW010000001.1"/>
</dbReference>
<feature type="region of interest" description="Disordered" evidence="1">
    <location>
        <begin position="126"/>
        <end position="194"/>
    </location>
</feature>
<dbReference type="InterPro" id="IPR003961">
    <property type="entry name" value="FN3_dom"/>
</dbReference>
<name>A0A919SVI6_9ACTN</name>
<gene>
    <name evidence="3" type="ORF">Aco04nite_62100</name>
</gene>
<feature type="domain" description="Fibronectin type-III" evidence="2">
    <location>
        <begin position="46"/>
        <end position="136"/>
    </location>
</feature>
<feature type="compositionally biased region" description="Pro residues" evidence="1">
    <location>
        <begin position="169"/>
        <end position="184"/>
    </location>
</feature>
<evidence type="ECO:0000313" key="3">
    <source>
        <dbReference type="EMBL" id="GIM78764.1"/>
    </source>
</evidence>
<evidence type="ECO:0000313" key="4">
    <source>
        <dbReference type="Proteomes" id="UP000680865"/>
    </source>
</evidence>
<feature type="compositionally biased region" description="Pro residues" evidence="1">
    <location>
        <begin position="127"/>
        <end position="138"/>
    </location>
</feature>
<proteinExistence type="predicted"/>
<feature type="compositionally biased region" description="Low complexity" evidence="1">
    <location>
        <begin position="158"/>
        <end position="168"/>
    </location>
</feature>
<accession>A0A919SVI6</accession>